<dbReference type="Gene3D" id="3.90.950.10">
    <property type="match status" value="1"/>
</dbReference>
<evidence type="ECO:0000256" key="1">
    <source>
        <dbReference type="ARBA" id="ARBA00001968"/>
    </source>
</evidence>
<dbReference type="EMBL" id="FMXQ01000003">
    <property type="protein sequence ID" value="SDB22670.1"/>
    <property type="molecule type" value="Genomic_DNA"/>
</dbReference>
<sequence length="197" mass="20850">MTRIVLASKSPTRGAILANAGVAFETMPSRVDERQVEAPLIAAGASPAEVALALAEAKAMDVAINAGNALVVGSDQTLDADGERWDKPETMDAARGQLLSLAGRSHRLHTAVAGVRDGALRWRHVESATLTLRSLSRAEVDRYLETVGEAALGSVGAYQIEGPGIQLFHHIDGDYFAILGLPLLPVLHWLREEGGLG</sequence>
<accession>A0A1G6BPY8</accession>
<dbReference type="CDD" id="cd00555">
    <property type="entry name" value="Maf"/>
    <property type="match status" value="1"/>
</dbReference>
<dbReference type="PIRSF" id="PIRSF006305">
    <property type="entry name" value="Maf"/>
    <property type="match status" value="1"/>
</dbReference>
<keyword evidence="3 4" id="KW-0546">Nucleotide metabolism</keyword>
<comment type="cofactor">
    <cofactor evidence="1 4">
        <name>a divalent metal cation</name>
        <dbReference type="ChEBI" id="CHEBI:60240"/>
    </cofactor>
</comment>
<name>A0A1G6BPY8_9HYPH</name>
<dbReference type="PANTHER" id="PTHR43213">
    <property type="entry name" value="BIFUNCTIONAL DTTP/UTP PYROPHOSPHATASE/METHYLTRANSFERASE PROTEIN-RELATED"/>
    <property type="match status" value="1"/>
</dbReference>
<evidence type="ECO:0000256" key="2">
    <source>
        <dbReference type="ARBA" id="ARBA00022801"/>
    </source>
</evidence>
<evidence type="ECO:0000313" key="5">
    <source>
        <dbReference type="EMBL" id="SDB22670.1"/>
    </source>
</evidence>
<dbReference type="Proteomes" id="UP000199071">
    <property type="component" value="Unassembled WGS sequence"/>
</dbReference>
<dbReference type="OrthoDB" id="9813962at2"/>
<dbReference type="SUPFAM" id="SSF52972">
    <property type="entry name" value="ITPase-like"/>
    <property type="match status" value="1"/>
</dbReference>
<organism evidence="5 6">
    <name type="scientific">Bauldia litoralis</name>
    <dbReference type="NCBI Taxonomy" id="665467"/>
    <lineage>
        <taxon>Bacteria</taxon>
        <taxon>Pseudomonadati</taxon>
        <taxon>Pseudomonadota</taxon>
        <taxon>Alphaproteobacteria</taxon>
        <taxon>Hyphomicrobiales</taxon>
        <taxon>Kaistiaceae</taxon>
        <taxon>Bauldia</taxon>
    </lineage>
</organism>
<dbReference type="InterPro" id="IPR003697">
    <property type="entry name" value="Maf-like"/>
</dbReference>
<keyword evidence="4" id="KW-0963">Cytoplasm</keyword>
<dbReference type="InterPro" id="IPR029001">
    <property type="entry name" value="ITPase-like_fam"/>
</dbReference>
<comment type="subcellular location">
    <subcellularLocation>
        <location evidence="4">Cytoplasm</location>
    </subcellularLocation>
</comment>
<dbReference type="GO" id="GO:0009117">
    <property type="term" value="P:nucleotide metabolic process"/>
    <property type="evidence" value="ECO:0007669"/>
    <property type="project" value="UniProtKB-KW"/>
</dbReference>
<proteinExistence type="inferred from homology"/>
<dbReference type="HAMAP" id="MF_00528">
    <property type="entry name" value="Maf"/>
    <property type="match status" value="1"/>
</dbReference>
<keyword evidence="6" id="KW-1185">Reference proteome</keyword>
<comment type="catalytic activity">
    <reaction evidence="4">
        <text>a 2'-deoxyribonucleoside 5'-triphosphate + H2O = a 2'-deoxyribonucleoside 5'-phosphate + diphosphate + H(+)</text>
        <dbReference type="Rhea" id="RHEA:44644"/>
        <dbReference type="ChEBI" id="CHEBI:15377"/>
        <dbReference type="ChEBI" id="CHEBI:15378"/>
        <dbReference type="ChEBI" id="CHEBI:33019"/>
        <dbReference type="ChEBI" id="CHEBI:61560"/>
        <dbReference type="ChEBI" id="CHEBI:65317"/>
        <dbReference type="EC" id="3.6.1.9"/>
    </reaction>
</comment>
<dbReference type="EC" id="3.6.1.9" evidence="4"/>
<dbReference type="Pfam" id="PF02545">
    <property type="entry name" value="Maf"/>
    <property type="match status" value="1"/>
</dbReference>
<comment type="similarity">
    <text evidence="4">Belongs to the Maf family.</text>
</comment>
<comment type="function">
    <text evidence="4">Nucleoside triphosphate pyrophosphatase. May have a dual role in cell division arrest and in preventing the incorporation of modified nucleotides into cellular nucleic acids.</text>
</comment>
<dbReference type="STRING" id="665467.SAMN02982931_01708"/>
<dbReference type="PANTHER" id="PTHR43213:SF5">
    <property type="entry name" value="BIFUNCTIONAL DTTP_UTP PYROPHOSPHATASE_METHYLTRANSFERASE PROTEIN-RELATED"/>
    <property type="match status" value="1"/>
</dbReference>
<dbReference type="AlphaFoldDB" id="A0A1G6BPY8"/>
<dbReference type="GO" id="GO:0047429">
    <property type="term" value="F:nucleoside triphosphate diphosphatase activity"/>
    <property type="evidence" value="ECO:0007669"/>
    <property type="project" value="UniProtKB-EC"/>
</dbReference>
<keyword evidence="2 4" id="KW-0378">Hydrolase</keyword>
<feature type="active site" description="Proton acceptor" evidence="4">
    <location>
        <position position="75"/>
    </location>
</feature>
<protein>
    <recommendedName>
        <fullName evidence="4">Nucleoside triphosphate pyrophosphatase</fullName>
        <ecNumber evidence="4">3.6.1.9</ecNumber>
    </recommendedName>
    <alternativeName>
        <fullName evidence="4">Nucleotide pyrophosphatase</fullName>
        <shortName evidence="4">Nucleotide PPase</shortName>
    </alternativeName>
</protein>
<evidence type="ECO:0000313" key="6">
    <source>
        <dbReference type="Proteomes" id="UP000199071"/>
    </source>
</evidence>
<dbReference type="RefSeq" id="WP_090876327.1">
    <property type="nucleotide sequence ID" value="NZ_FMXQ01000003.1"/>
</dbReference>
<comment type="caution">
    <text evidence="4">Lacks conserved residue(s) required for the propagation of feature annotation.</text>
</comment>
<dbReference type="GO" id="GO:0005737">
    <property type="term" value="C:cytoplasm"/>
    <property type="evidence" value="ECO:0007669"/>
    <property type="project" value="UniProtKB-SubCell"/>
</dbReference>
<evidence type="ECO:0000256" key="4">
    <source>
        <dbReference type="HAMAP-Rule" id="MF_00528"/>
    </source>
</evidence>
<evidence type="ECO:0000256" key="3">
    <source>
        <dbReference type="ARBA" id="ARBA00023080"/>
    </source>
</evidence>
<gene>
    <name evidence="5" type="ORF">SAMN02982931_01708</name>
</gene>
<comment type="catalytic activity">
    <reaction evidence="4">
        <text>a ribonucleoside 5'-triphosphate + H2O = a ribonucleoside 5'-phosphate + diphosphate + H(+)</text>
        <dbReference type="Rhea" id="RHEA:23996"/>
        <dbReference type="ChEBI" id="CHEBI:15377"/>
        <dbReference type="ChEBI" id="CHEBI:15378"/>
        <dbReference type="ChEBI" id="CHEBI:33019"/>
        <dbReference type="ChEBI" id="CHEBI:58043"/>
        <dbReference type="ChEBI" id="CHEBI:61557"/>
        <dbReference type="EC" id="3.6.1.9"/>
    </reaction>
</comment>
<reference evidence="5 6" key="1">
    <citation type="submission" date="2016-10" db="EMBL/GenBank/DDBJ databases">
        <authorList>
            <person name="de Groot N.N."/>
        </authorList>
    </citation>
    <scope>NUCLEOTIDE SEQUENCE [LARGE SCALE GENOMIC DNA]</scope>
    <source>
        <strain evidence="5 6">ATCC 35022</strain>
    </source>
</reference>